<keyword evidence="2" id="KW-1003">Cell membrane</keyword>
<dbReference type="Proteomes" id="UP000035268">
    <property type="component" value="Chromosome"/>
</dbReference>
<dbReference type="GO" id="GO:0017038">
    <property type="term" value="P:protein import"/>
    <property type="evidence" value="ECO:0007669"/>
    <property type="project" value="TreeGrafter"/>
</dbReference>
<evidence type="ECO:0000313" key="10">
    <source>
        <dbReference type="Proteomes" id="UP000035268"/>
    </source>
</evidence>
<accession>A0A0G3EMW4</accession>
<evidence type="ECO:0000256" key="5">
    <source>
        <dbReference type="ARBA" id="ARBA00023136"/>
    </source>
</evidence>
<gene>
    <name evidence="9" type="ORF">L21SP4_02237</name>
</gene>
<comment type="similarity">
    <text evidence="6">Belongs to the exbB/tolQ family.</text>
</comment>
<dbReference type="Pfam" id="PF01618">
    <property type="entry name" value="MotA_ExbB"/>
    <property type="match status" value="1"/>
</dbReference>
<dbReference type="PANTHER" id="PTHR30625:SF11">
    <property type="entry name" value="MOTA_TOLQ_EXBB PROTON CHANNEL DOMAIN-CONTAINING PROTEIN"/>
    <property type="match status" value="1"/>
</dbReference>
<evidence type="ECO:0000313" key="9">
    <source>
        <dbReference type="EMBL" id="AKJ65464.1"/>
    </source>
</evidence>
<keyword evidence="4 7" id="KW-1133">Transmembrane helix</keyword>
<keyword evidence="5 7" id="KW-0472">Membrane</keyword>
<dbReference type="AlphaFoldDB" id="A0A0G3EMW4"/>
<evidence type="ECO:0000256" key="2">
    <source>
        <dbReference type="ARBA" id="ARBA00022475"/>
    </source>
</evidence>
<evidence type="ECO:0000259" key="8">
    <source>
        <dbReference type="Pfam" id="PF01618"/>
    </source>
</evidence>
<dbReference type="RefSeq" id="WP_052882687.1">
    <property type="nucleotide sequence ID" value="NZ_CP010904.1"/>
</dbReference>
<name>A0A0G3EMW4_9BACT</name>
<feature type="transmembrane region" description="Helical" evidence="7">
    <location>
        <begin position="151"/>
        <end position="168"/>
    </location>
</feature>
<keyword evidence="6" id="KW-0813">Transport</keyword>
<dbReference type="InterPro" id="IPR002898">
    <property type="entry name" value="MotA_ExbB_proton_chnl"/>
</dbReference>
<feature type="domain" description="MotA/TolQ/ExbB proton channel" evidence="8">
    <location>
        <begin position="76"/>
        <end position="178"/>
    </location>
</feature>
<reference evidence="9 10" key="2">
    <citation type="journal article" date="2016" name="ISME J.">
        <title>Characterization of the first cultured representative of Verrucomicrobia subdivision 5 indicates the proposal of a novel phylum.</title>
        <authorList>
            <person name="Spring S."/>
            <person name="Bunk B."/>
            <person name="Sproer C."/>
            <person name="Schumann P."/>
            <person name="Rohde M."/>
            <person name="Tindall B.J."/>
            <person name="Klenk H.P."/>
        </authorList>
    </citation>
    <scope>NUCLEOTIDE SEQUENCE [LARGE SCALE GENOMIC DNA]</scope>
    <source>
        <strain evidence="9 10">L21-Fru-AB</strain>
    </source>
</reference>
<dbReference type="STRING" id="1307763.L21SP4_02237"/>
<proteinExistence type="inferred from homology"/>
<protein>
    <submittedName>
        <fullName evidence="9">Colicin uptake protein TolQ</fullName>
    </submittedName>
</protein>
<keyword evidence="6" id="KW-0653">Protein transport</keyword>
<feature type="transmembrane region" description="Helical" evidence="7">
    <location>
        <begin position="104"/>
        <end position="131"/>
    </location>
</feature>
<keyword evidence="10" id="KW-1185">Reference proteome</keyword>
<evidence type="ECO:0000256" key="7">
    <source>
        <dbReference type="SAM" id="Phobius"/>
    </source>
</evidence>
<evidence type="ECO:0000256" key="4">
    <source>
        <dbReference type="ARBA" id="ARBA00022989"/>
    </source>
</evidence>
<dbReference type="InterPro" id="IPR050790">
    <property type="entry name" value="ExbB/TolQ_transport"/>
</dbReference>
<comment type="subcellular location">
    <subcellularLocation>
        <location evidence="1">Cell membrane</location>
        <topology evidence="1">Multi-pass membrane protein</topology>
    </subcellularLocation>
    <subcellularLocation>
        <location evidence="6">Membrane</location>
        <topology evidence="6">Multi-pass membrane protein</topology>
    </subcellularLocation>
</comment>
<dbReference type="OrthoDB" id="267285at2"/>
<evidence type="ECO:0000256" key="6">
    <source>
        <dbReference type="RuleBase" id="RU004057"/>
    </source>
</evidence>
<organism evidence="9 10">
    <name type="scientific">Kiritimatiella glycovorans</name>
    <dbReference type="NCBI Taxonomy" id="1307763"/>
    <lineage>
        <taxon>Bacteria</taxon>
        <taxon>Pseudomonadati</taxon>
        <taxon>Kiritimatiellota</taxon>
        <taxon>Kiritimatiellia</taxon>
        <taxon>Kiritimatiellales</taxon>
        <taxon>Kiritimatiellaceae</taxon>
        <taxon>Kiritimatiella</taxon>
    </lineage>
</organism>
<dbReference type="KEGG" id="vbl:L21SP4_02237"/>
<evidence type="ECO:0000256" key="1">
    <source>
        <dbReference type="ARBA" id="ARBA00004651"/>
    </source>
</evidence>
<dbReference type="GO" id="GO:0005886">
    <property type="term" value="C:plasma membrane"/>
    <property type="evidence" value="ECO:0007669"/>
    <property type="project" value="UniProtKB-SubCell"/>
</dbReference>
<dbReference type="PANTHER" id="PTHR30625">
    <property type="entry name" value="PROTEIN TOLQ"/>
    <property type="match status" value="1"/>
</dbReference>
<sequence>MMELWDKAVEIWISGGWAMIAIAVNAFFLFAVGLHVKMKLANKGYREDAGRFWRRYHDGNHRRHVPVAGLLEYVLGAENTEDMRHHFDEFRSTEMHPFQRDLQVIGVCVAASPLLGLLGTVTGMLTTFFALSTGAGGDKTMDMVAGGISEALITTETGLIIALAGLLFQYHLNREHERYDAFLAHIETMCTQVLHRKQTQQAAVTV</sequence>
<reference evidence="10" key="1">
    <citation type="submission" date="2015-02" db="EMBL/GenBank/DDBJ databases">
        <title>Description and complete genome sequence of the first cultured representative of the subdivision 5 of the Verrucomicrobia phylum.</title>
        <authorList>
            <person name="Spring S."/>
            <person name="Bunk B."/>
            <person name="Sproer C."/>
            <person name="Klenk H.-P."/>
        </authorList>
    </citation>
    <scope>NUCLEOTIDE SEQUENCE [LARGE SCALE GENOMIC DNA]</scope>
    <source>
        <strain evidence="10">L21-Fru-AB</strain>
    </source>
</reference>
<feature type="transmembrane region" description="Helical" evidence="7">
    <location>
        <begin position="12"/>
        <end position="36"/>
    </location>
</feature>
<evidence type="ECO:0000256" key="3">
    <source>
        <dbReference type="ARBA" id="ARBA00022692"/>
    </source>
</evidence>
<dbReference type="EMBL" id="CP010904">
    <property type="protein sequence ID" value="AKJ65464.1"/>
    <property type="molecule type" value="Genomic_DNA"/>
</dbReference>
<keyword evidence="3 7" id="KW-0812">Transmembrane</keyword>